<keyword evidence="1" id="KW-0245">EGF-like domain</keyword>
<dbReference type="SUPFAM" id="SSF57196">
    <property type="entry name" value="EGF/Laminin"/>
    <property type="match status" value="1"/>
</dbReference>
<dbReference type="Proteomes" id="UP001642483">
    <property type="component" value="Unassembled WGS sequence"/>
</dbReference>
<keyword evidence="2" id="KW-0472">Membrane</keyword>
<feature type="disulfide bond" evidence="1">
    <location>
        <begin position="82"/>
        <end position="99"/>
    </location>
</feature>
<dbReference type="PROSITE" id="PS50026">
    <property type="entry name" value="EGF_3"/>
    <property type="match status" value="2"/>
</dbReference>
<sequence>MHLDIIFAPSIEVSYEVSAGFVFTEGSTIVSSPVGLANVTSETDVGSLIRTGIANNATGDPALRSASASNFNECSDDEINDCGTSASCGDITEYPGYVCTCDPGFRDKNTTYTGRECEEQCVLDEESYCLNGGSCNAILHVGDPLCTCTQWYIGTRCENLNNQLIGVVVGVTLAVSILIIVLLLLLYKYIRVPAHPCTCIYSSVVAALAVGLAAIVLAVVTLVLITCIKCRKKSPRRLNLRSSKRSRGSLGKYSATTDEESNVSGTFANIGDFNP</sequence>
<feature type="transmembrane region" description="Helical" evidence="2">
    <location>
        <begin position="199"/>
        <end position="225"/>
    </location>
</feature>
<accession>A0ABP0FS22</accession>
<name>A0ABP0FS22_CLALP</name>
<keyword evidence="2" id="KW-0812">Transmembrane</keyword>
<protein>
    <recommendedName>
        <fullName evidence="3">EGF-like domain-containing protein</fullName>
    </recommendedName>
</protein>
<keyword evidence="1" id="KW-1015">Disulfide bond</keyword>
<evidence type="ECO:0000259" key="3">
    <source>
        <dbReference type="PROSITE" id="PS50026"/>
    </source>
</evidence>
<dbReference type="PROSITE" id="PS00022">
    <property type="entry name" value="EGF_1"/>
    <property type="match status" value="1"/>
</dbReference>
<feature type="transmembrane region" description="Helical" evidence="2">
    <location>
        <begin position="164"/>
        <end position="187"/>
    </location>
</feature>
<comment type="caution">
    <text evidence="1">Lacks conserved residue(s) required for the propagation of feature annotation.</text>
</comment>
<feature type="disulfide bond" evidence="1">
    <location>
        <begin position="148"/>
        <end position="157"/>
    </location>
</feature>
<proteinExistence type="predicted"/>
<keyword evidence="2" id="KW-1133">Transmembrane helix</keyword>
<dbReference type="Gene3D" id="2.10.25.10">
    <property type="entry name" value="Laminin"/>
    <property type="match status" value="1"/>
</dbReference>
<feature type="disulfide bond" evidence="1">
    <location>
        <begin position="129"/>
        <end position="146"/>
    </location>
</feature>
<evidence type="ECO:0000313" key="5">
    <source>
        <dbReference type="Proteomes" id="UP001642483"/>
    </source>
</evidence>
<dbReference type="EMBL" id="CAWYQH010000090">
    <property type="protein sequence ID" value="CAK8682430.1"/>
    <property type="molecule type" value="Genomic_DNA"/>
</dbReference>
<keyword evidence="5" id="KW-1185">Reference proteome</keyword>
<dbReference type="SMART" id="SM00181">
    <property type="entry name" value="EGF"/>
    <property type="match status" value="2"/>
</dbReference>
<organism evidence="4 5">
    <name type="scientific">Clavelina lepadiformis</name>
    <name type="common">Light-bulb sea squirt</name>
    <name type="synonym">Ascidia lepadiformis</name>
    <dbReference type="NCBI Taxonomy" id="159417"/>
    <lineage>
        <taxon>Eukaryota</taxon>
        <taxon>Metazoa</taxon>
        <taxon>Chordata</taxon>
        <taxon>Tunicata</taxon>
        <taxon>Ascidiacea</taxon>
        <taxon>Aplousobranchia</taxon>
        <taxon>Clavelinidae</taxon>
        <taxon>Clavelina</taxon>
    </lineage>
</organism>
<evidence type="ECO:0000313" key="4">
    <source>
        <dbReference type="EMBL" id="CAK8682430.1"/>
    </source>
</evidence>
<evidence type="ECO:0000256" key="2">
    <source>
        <dbReference type="SAM" id="Phobius"/>
    </source>
</evidence>
<gene>
    <name evidence="4" type="ORF">CVLEPA_LOCUS13094</name>
</gene>
<evidence type="ECO:0000256" key="1">
    <source>
        <dbReference type="PROSITE-ProRule" id="PRU00076"/>
    </source>
</evidence>
<dbReference type="InterPro" id="IPR000742">
    <property type="entry name" value="EGF"/>
</dbReference>
<comment type="caution">
    <text evidence="4">The sequence shown here is derived from an EMBL/GenBank/DDBJ whole genome shotgun (WGS) entry which is preliminary data.</text>
</comment>
<reference evidence="4 5" key="1">
    <citation type="submission" date="2024-02" db="EMBL/GenBank/DDBJ databases">
        <authorList>
            <person name="Daric V."/>
            <person name="Darras S."/>
        </authorList>
    </citation>
    <scope>NUCLEOTIDE SEQUENCE [LARGE SCALE GENOMIC DNA]</scope>
</reference>
<feature type="domain" description="EGF-like" evidence="3">
    <location>
        <begin position="70"/>
        <end position="111"/>
    </location>
</feature>
<feature type="domain" description="EGF-like" evidence="3">
    <location>
        <begin position="118"/>
        <end position="158"/>
    </location>
</feature>